<dbReference type="InterPro" id="IPR008972">
    <property type="entry name" value="Cupredoxin"/>
</dbReference>
<evidence type="ECO:0000256" key="2">
    <source>
        <dbReference type="ARBA" id="ARBA00023008"/>
    </source>
</evidence>
<dbReference type="PANTHER" id="PTHR38439:SF3">
    <property type="entry name" value="COPPER-RESISTANT CUPROPROTEIN COPI"/>
    <property type="match status" value="1"/>
</dbReference>
<dbReference type="AlphaFoldDB" id="A0A0G1CD19"/>
<feature type="domain" description="EfeO-type cupredoxin-like" evidence="3">
    <location>
        <begin position="74"/>
        <end position="165"/>
    </location>
</feature>
<dbReference type="Proteomes" id="UP000034543">
    <property type="component" value="Unassembled WGS sequence"/>
</dbReference>
<accession>A0A0G1CD19</accession>
<evidence type="ECO:0000313" key="5">
    <source>
        <dbReference type="Proteomes" id="UP000034543"/>
    </source>
</evidence>
<proteinExistence type="predicted"/>
<dbReference type="InterPro" id="IPR050845">
    <property type="entry name" value="Cu-binding_ET"/>
</dbReference>
<evidence type="ECO:0000259" key="3">
    <source>
        <dbReference type="Pfam" id="PF13473"/>
    </source>
</evidence>
<gene>
    <name evidence="4" type="ORF">UV59_C0044G0012</name>
</gene>
<reference evidence="4 5" key="1">
    <citation type="journal article" date="2015" name="Nature">
        <title>rRNA introns, odd ribosomes, and small enigmatic genomes across a large radiation of phyla.</title>
        <authorList>
            <person name="Brown C.T."/>
            <person name="Hug L.A."/>
            <person name="Thomas B.C."/>
            <person name="Sharon I."/>
            <person name="Castelle C.J."/>
            <person name="Singh A."/>
            <person name="Wilkins M.J."/>
            <person name="Williams K.H."/>
            <person name="Banfield J.F."/>
        </authorList>
    </citation>
    <scope>NUCLEOTIDE SEQUENCE [LARGE SCALE GENOMIC DNA]</scope>
</reference>
<dbReference type="PROSITE" id="PS00079">
    <property type="entry name" value="MULTICOPPER_OXIDASE1"/>
    <property type="match status" value="1"/>
</dbReference>
<dbReference type="EMBL" id="LCFB01000044">
    <property type="protein sequence ID" value="KKS83289.1"/>
    <property type="molecule type" value="Genomic_DNA"/>
</dbReference>
<dbReference type="SUPFAM" id="SSF49503">
    <property type="entry name" value="Cupredoxins"/>
    <property type="match status" value="1"/>
</dbReference>
<dbReference type="PANTHER" id="PTHR38439">
    <property type="entry name" value="AURACYANIN-B"/>
    <property type="match status" value="1"/>
</dbReference>
<dbReference type="STRING" id="1618436.UV59_C0044G0012"/>
<name>A0A0G1CD19_9BACT</name>
<evidence type="ECO:0000313" key="4">
    <source>
        <dbReference type="EMBL" id="KKS83289.1"/>
    </source>
</evidence>
<sequence length="166" mass="17715">MNKQILIAGVIILVIVGGGGLFLMSQSSAQPAPKVTTNEAVEGNAESTGIKVPEDVLVESSGAAGANDETVVNQGATKEFAVNGANYSFSVKEMKVKKGDTVKVTFTNNESMHDWVIDEFSARTKVLPAGQSETIEFVADRVGTFEYYCNIGQHRQNGMVGKLIVE</sequence>
<protein>
    <submittedName>
        <fullName evidence="4">Plastocyanin</fullName>
    </submittedName>
</protein>
<organism evidence="4 5">
    <name type="scientific">Candidatus Gottesmanbacteria bacterium GW2011_GWA1_43_11</name>
    <dbReference type="NCBI Taxonomy" id="1618436"/>
    <lineage>
        <taxon>Bacteria</taxon>
        <taxon>Candidatus Gottesmaniibacteriota</taxon>
    </lineage>
</organism>
<keyword evidence="1" id="KW-0479">Metal-binding</keyword>
<dbReference type="GO" id="GO:0046872">
    <property type="term" value="F:metal ion binding"/>
    <property type="evidence" value="ECO:0007669"/>
    <property type="project" value="UniProtKB-KW"/>
</dbReference>
<dbReference type="Gene3D" id="2.60.40.420">
    <property type="entry name" value="Cupredoxins - blue copper proteins"/>
    <property type="match status" value="1"/>
</dbReference>
<dbReference type="InterPro" id="IPR033138">
    <property type="entry name" value="Cu_oxidase_CS"/>
</dbReference>
<keyword evidence="2" id="KW-0186">Copper</keyword>
<dbReference type="Pfam" id="PF13473">
    <property type="entry name" value="Cupredoxin_1"/>
    <property type="match status" value="1"/>
</dbReference>
<comment type="caution">
    <text evidence="4">The sequence shown here is derived from an EMBL/GenBank/DDBJ whole genome shotgun (WGS) entry which is preliminary data.</text>
</comment>
<evidence type="ECO:0000256" key="1">
    <source>
        <dbReference type="ARBA" id="ARBA00022723"/>
    </source>
</evidence>
<dbReference type="InterPro" id="IPR028096">
    <property type="entry name" value="EfeO_Cupredoxin"/>
</dbReference>